<dbReference type="SUPFAM" id="SSF53383">
    <property type="entry name" value="PLP-dependent transferases"/>
    <property type="match status" value="1"/>
</dbReference>
<dbReference type="InterPro" id="IPR005814">
    <property type="entry name" value="Aminotrans_3"/>
</dbReference>
<dbReference type="InterPro" id="IPR015422">
    <property type="entry name" value="PyrdxlP-dep_Trfase_small"/>
</dbReference>
<dbReference type="Gene3D" id="3.40.640.10">
    <property type="entry name" value="Type I PLP-dependent aspartate aminotransferase-like (Major domain)"/>
    <property type="match status" value="1"/>
</dbReference>
<evidence type="ECO:0000313" key="4">
    <source>
        <dbReference type="EMBL" id="GAA4385656.1"/>
    </source>
</evidence>
<proteinExistence type="inferred from homology"/>
<evidence type="ECO:0000313" key="5">
    <source>
        <dbReference type="Proteomes" id="UP001500635"/>
    </source>
</evidence>
<dbReference type="EMBL" id="BAABFR010000007">
    <property type="protein sequence ID" value="GAA4385656.1"/>
    <property type="molecule type" value="Genomic_DNA"/>
</dbReference>
<dbReference type="GO" id="GO:0008483">
    <property type="term" value="F:transaminase activity"/>
    <property type="evidence" value="ECO:0007669"/>
    <property type="project" value="UniProtKB-KW"/>
</dbReference>
<dbReference type="PROSITE" id="PS00600">
    <property type="entry name" value="AA_TRANSFER_CLASS_3"/>
    <property type="match status" value="1"/>
</dbReference>
<keyword evidence="2 3" id="KW-0663">Pyridoxal phosphate</keyword>
<name>A0ABP8J603_9ACTN</name>
<keyword evidence="5" id="KW-1185">Reference proteome</keyword>
<dbReference type="PANTHER" id="PTHR45688:SF13">
    <property type="entry name" value="ALANINE--GLYOXYLATE AMINOTRANSFERASE 2-LIKE"/>
    <property type="match status" value="1"/>
</dbReference>
<dbReference type="InterPro" id="IPR049704">
    <property type="entry name" value="Aminotrans_3_PPA_site"/>
</dbReference>
<comment type="similarity">
    <text evidence="1 3">Belongs to the class-III pyridoxal-phosphate-dependent aminotransferase family.</text>
</comment>
<evidence type="ECO:0000256" key="3">
    <source>
        <dbReference type="RuleBase" id="RU003560"/>
    </source>
</evidence>
<dbReference type="CDD" id="cd00610">
    <property type="entry name" value="OAT_like"/>
    <property type="match status" value="1"/>
</dbReference>
<evidence type="ECO:0000256" key="1">
    <source>
        <dbReference type="ARBA" id="ARBA00008954"/>
    </source>
</evidence>
<dbReference type="Gene3D" id="3.90.1150.10">
    <property type="entry name" value="Aspartate Aminotransferase, domain 1"/>
    <property type="match status" value="1"/>
</dbReference>
<keyword evidence="4" id="KW-0808">Transferase</keyword>
<sequence>MTDIAAGETITSPLDVNRFSPDDAADLPAETRELLDRRRGTLGDVTPLLYRRPVHLVRGEGLWLTDADGVRYLDMYNNVASVGHCHPRVVEAVSRQLSTLNTHTRYLHEGVIDYARQLLATLPAAFGEMVFTCTGSEANDLAVRIARHVTGHRGVIVTAGAYHGGTTVSAACSPSVDPAVPDWVRIVPAPDPFREGADESVRSFAAAVARQVDDLTASGIGTAALLVDTVFSSDGIQPGPLGLLGPAVEAVRAGGGLFIADEVQPGFGRLGEGMWGFDRHSVVPDLVTMGKPMAAGIPVAALAATTRTAEAVGRKVPYFNTFGGNPVSMAAAQAVLDVIRDEGLIENAAARGKQLLDGLAPMRESFAVVGDVRVAGLFAGVEIVGAGGAPDTATATAVVNTLRDRGVLLSTAGVHGNVLKIRPPLPIAESEMDHFLQVFGEVLTDLP</sequence>
<dbReference type="InterPro" id="IPR015424">
    <property type="entry name" value="PyrdxlP-dep_Trfase"/>
</dbReference>
<accession>A0ABP8J603</accession>
<gene>
    <name evidence="4" type="ORF">GCM10023147_07690</name>
</gene>
<organism evidence="4 5">
    <name type="scientific">Tsukamurella soli</name>
    <dbReference type="NCBI Taxonomy" id="644556"/>
    <lineage>
        <taxon>Bacteria</taxon>
        <taxon>Bacillati</taxon>
        <taxon>Actinomycetota</taxon>
        <taxon>Actinomycetes</taxon>
        <taxon>Mycobacteriales</taxon>
        <taxon>Tsukamurellaceae</taxon>
        <taxon>Tsukamurella</taxon>
    </lineage>
</organism>
<protein>
    <submittedName>
        <fullName evidence="4">Aspartate aminotransferase family protein</fullName>
    </submittedName>
</protein>
<reference evidence="5" key="1">
    <citation type="journal article" date="2019" name="Int. J. Syst. Evol. Microbiol.">
        <title>The Global Catalogue of Microorganisms (GCM) 10K type strain sequencing project: providing services to taxonomists for standard genome sequencing and annotation.</title>
        <authorList>
            <consortium name="The Broad Institute Genomics Platform"/>
            <consortium name="The Broad Institute Genome Sequencing Center for Infectious Disease"/>
            <person name="Wu L."/>
            <person name="Ma J."/>
        </authorList>
    </citation>
    <scope>NUCLEOTIDE SEQUENCE [LARGE SCALE GENOMIC DNA]</scope>
    <source>
        <strain evidence="5">JCM 17688</strain>
    </source>
</reference>
<evidence type="ECO:0000256" key="2">
    <source>
        <dbReference type="ARBA" id="ARBA00022898"/>
    </source>
</evidence>
<dbReference type="PANTHER" id="PTHR45688">
    <property type="match status" value="1"/>
</dbReference>
<dbReference type="Proteomes" id="UP001500635">
    <property type="component" value="Unassembled WGS sequence"/>
</dbReference>
<dbReference type="Pfam" id="PF00202">
    <property type="entry name" value="Aminotran_3"/>
    <property type="match status" value="1"/>
</dbReference>
<keyword evidence="4" id="KW-0032">Aminotransferase</keyword>
<dbReference type="InterPro" id="IPR015421">
    <property type="entry name" value="PyrdxlP-dep_Trfase_major"/>
</dbReference>
<dbReference type="PIRSF" id="PIRSF000521">
    <property type="entry name" value="Transaminase_4ab_Lys_Orn"/>
    <property type="match status" value="1"/>
</dbReference>
<comment type="caution">
    <text evidence="4">The sequence shown here is derived from an EMBL/GenBank/DDBJ whole genome shotgun (WGS) entry which is preliminary data.</text>
</comment>